<evidence type="ECO:0000313" key="3">
    <source>
        <dbReference type="Proteomes" id="UP001149400"/>
    </source>
</evidence>
<comment type="caution">
    <text evidence="2">The sequence shown here is derived from an EMBL/GenBank/DDBJ whole genome shotgun (WGS) entry which is preliminary data.</text>
</comment>
<name>A0ABT5R3A5_9GAMM</name>
<accession>A0ABT5R3A5</accession>
<dbReference type="PIRSF" id="PIRSF028101">
    <property type="entry name" value="UCP028101"/>
    <property type="match status" value="1"/>
</dbReference>
<feature type="signal peptide" evidence="1">
    <location>
        <begin position="1"/>
        <end position="24"/>
    </location>
</feature>
<sequence length="362" mass="39207">MVSQKRRRMLLSALAVLASGGSVAGGLYARHRVSKTATPSYIGCARQSDGQFNATAIDDTGEVCFTSPLPSRGHGIAVDHQKRLAFVFARRPGTYIRVISTETGKVFSTYHSDPQRYFYGHGDVLGDVLLTTEGVEGSSEGVIGIYRIASNGSLTKLREIVGFGIGPHELKVVDELTLAVAVGGIHTDKRIPMNLGTMKPALVFIDIPSGNVTQQYYLKDHQLSIRHLAVSSAKDVVIAQQYKGDTDKVSPLLAIKRNNGDFVTLKGSTEQWTRFQHYIGSVACTDKQVIATSPRGNCFGVWDIETGELQSLSALMDASGVSAEADRFALSAGSGRVAFQLARKSINFHTSGVTWDNHWVML</sequence>
<dbReference type="Pfam" id="PF07433">
    <property type="entry name" value="DUF1513"/>
    <property type="match status" value="1"/>
</dbReference>
<evidence type="ECO:0000256" key="1">
    <source>
        <dbReference type="SAM" id="SignalP"/>
    </source>
</evidence>
<dbReference type="Proteomes" id="UP001149400">
    <property type="component" value="Unassembled WGS sequence"/>
</dbReference>
<keyword evidence="3" id="KW-1185">Reference proteome</keyword>
<organism evidence="2 3">
    <name type="scientific">Enterovibrio gelatinilyticus</name>
    <dbReference type="NCBI Taxonomy" id="2899819"/>
    <lineage>
        <taxon>Bacteria</taxon>
        <taxon>Pseudomonadati</taxon>
        <taxon>Pseudomonadota</taxon>
        <taxon>Gammaproteobacteria</taxon>
        <taxon>Vibrionales</taxon>
        <taxon>Vibrionaceae</taxon>
        <taxon>Enterovibrio</taxon>
    </lineage>
</organism>
<dbReference type="InterPro" id="IPR011044">
    <property type="entry name" value="Quino_amine_DH_bsu"/>
</dbReference>
<reference evidence="2" key="1">
    <citation type="submission" date="2021-12" db="EMBL/GenBank/DDBJ databases">
        <title>Enterovibrio ZSDZ35 sp. nov. and Enterovibrio ZSDZ42 sp. nov., isolated from coastal seawater in Qingdao.</title>
        <authorList>
            <person name="Zhang P."/>
        </authorList>
    </citation>
    <scope>NUCLEOTIDE SEQUENCE</scope>
    <source>
        <strain evidence="2">ZSDZ42</strain>
    </source>
</reference>
<dbReference type="EMBL" id="JAJUBC010000020">
    <property type="protein sequence ID" value="MDD1794746.1"/>
    <property type="molecule type" value="Genomic_DNA"/>
</dbReference>
<proteinExistence type="predicted"/>
<feature type="chain" id="PRO_5047255890" evidence="1">
    <location>
        <begin position="25"/>
        <end position="362"/>
    </location>
</feature>
<gene>
    <name evidence="2" type="ORF">LRP50_16545</name>
</gene>
<dbReference type="InterPro" id="IPR008311">
    <property type="entry name" value="UCP028101"/>
</dbReference>
<protein>
    <submittedName>
        <fullName evidence="2">DUF1513 domain-containing protein</fullName>
    </submittedName>
</protein>
<dbReference type="SUPFAM" id="SSF50969">
    <property type="entry name" value="YVTN repeat-like/Quinoprotein amine dehydrogenase"/>
    <property type="match status" value="1"/>
</dbReference>
<evidence type="ECO:0000313" key="2">
    <source>
        <dbReference type="EMBL" id="MDD1794746.1"/>
    </source>
</evidence>
<dbReference type="RefSeq" id="WP_274165570.1">
    <property type="nucleotide sequence ID" value="NZ_JAJUBC010000020.1"/>
</dbReference>
<keyword evidence="1" id="KW-0732">Signal</keyword>